<comment type="catalytic activity">
    <reaction evidence="12">
        <text>2-oxo-ATP + H2O = 2-oxo-AMP + diphosphate + H(+)</text>
        <dbReference type="Rhea" id="RHEA:67392"/>
        <dbReference type="ChEBI" id="CHEBI:15377"/>
        <dbReference type="ChEBI" id="CHEBI:15378"/>
        <dbReference type="ChEBI" id="CHEBI:33019"/>
        <dbReference type="ChEBI" id="CHEBI:71395"/>
        <dbReference type="ChEBI" id="CHEBI:172878"/>
    </reaction>
    <physiologicalReaction direction="left-to-right" evidence="12">
        <dbReference type="Rhea" id="RHEA:67393"/>
    </physiologicalReaction>
</comment>
<comment type="catalytic activity">
    <reaction evidence="22">
        <text>N(6)-methyl-dATP + H2O = N(6)-methyl-dAMP + diphosphate + H(+)</text>
        <dbReference type="Rhea" id="RHEA:67604"/>
        <dbReference type="ChEBI" id="CHEBI:15377"/>
        <dbReference type="ChEBI" id="CHEBI:15378"/>
        <dbReference type="ChEBI" id="CHEBI:33019"/>
        <dbReference type="ChEBI" id="CHEBI:169976"/>
        <dbReference type="ChEBI" id="CHEBI:172872"/>
    </reaction>
    <physiologicalReaction direction="left-to-right" evidence="22">
        <dbReference type="Rhea" id="RHEA:67605"/>
    </physiologicalReaction>
</comment>
<dbReference type="OrthoDB" id="447842at2759"/>
<evidence type="ECO:0000256" key="5">
    <source>
        <dbReference type="ARBA" id="ARBA00022723"/>
    </source>
</evidence>
<evidence type="ECO:0000256" key="12">
    <source>
        <dbReference type="ARBA" id="ARBA00024596"/>
    </source>
</evidence>
<evidence type="ECO:0000256" key="20">
    <source>
        <dbReference type="ARBA" id="ARBA00048002"/>
    </source>
</evidence>
<evidence type="ECO:0000256" key="3">
    <source>
        <dbReference type="ARBA" id="ARBA00005582"/>
    </source>
</evidence>
<name>A0A0D2PE95_HYPSF</name>
<dbReference type="PROSITE" id="PS00893">
    <property type="entry name" value="NUDIX_BOX"/>
    <property type="match status" value="1"/>
</dbReference>
<comment type="catalytic activity">
    <reaction evidence="21">
        <text>O(6)-methyl-dGTP + H2O = O(6)-methyl-dGMP + diphosphate + H(+)</text>
        <dbReference type="Rhea" id="RHEA:67600"/>
        <dbReference type="ChEBI" id="CHEBI:15377"/>
        <dbReference type="ChEBI" id="CHEBI:15378"/>
        <dbReference type="ChEBI" id="CHEBI:33019"/>
        <dbReference type="ChEBI" id="CHEBI:169974"/>
        <dbReference type="ChEBI" id="CHEBI:169975"/>
    </reaction>
    <physiologicalReaction direction="left-to-right" evidence="21">
        <dbReference type="Rhea" id="RHEA:67601"/>
    </physiologicalReaction>
</comment>
<dbReference type="STRING" id="945553.A0A0D2PE95"/>
<organism evidence="25 26">
    <name type="scientific">Hypholoma sublateritium (strain FD-334 SS-4)</name>
    <dbReference type="NCBI Taxonomy" id="945553"/>
    <lineage>
        <taxon>Eukaryota</taxon>
        <taxon>Fungi</taxon>
        <taxon>Dikarya</taxon>
        <taxon>Basidiomycota</taxon>
        <taxon>Agaricomycotina</taxon>
        <taxon>Agaricomycetes</taxon>
        <taxon>Agaricomycetidae</taxon>
        <taxon>Agaricales</taxon>
        <taxon>Agaricineae</taxon>
        <taxon>Strophariaceae</taxon>
        <taxon>Hypholoma</taxon>
    </lineage>
</organism>
<dbReference type="OMA" id="MWADDEF"/>
<evidence type="ECO:0000256" key="22">
    <source>
        <dbReference type="ARBA" id="ARBA00049032"/>
    </source>
</evidence>
<dbReference type="InterPro" id="IPR020084">
    <property type="entry name" value="NUDIX_hydrolase_CS"/>
</dbReference>
<feature type="domain" description="Nudix hydrolase" evidence="24">
    <location>
        <begin position="42"/>
        <end position="139"/>
    </location>
</feature>
<dbReference type="InterPro" id="IPR000086">
    <property type="entry name" value="NUDIX_hydrolase_dom"/>
</dbReference>
<dbReference type="AlphaFoldDB" id="A0A0D2PE95"/>
<evidence type="ECO:0000256" key="13">
    <source>
        <dbReference type="ARBA" id="ARBA00026103"/>
    </source>
</evidence>
<evidence type="ECO:0000256" key="4">
    <source>
        <dbReference type="ARBA" id="ARBA00011245"/>
    </source>
</evidence>
<evidence type="ECO:0000256" key="2">
    <source>
        <dbReference type="ARBA" id="ARBA00004123"/>
    </source>
</evidence>
<comment type="catalytic activity">
    <reaction evidence="20">
        <text>N(6)-methyl-ATP + H2O = N(6)-methyl-AMP + diphosphate + H(+)</text>
        <dbReference type="Rhea" id="RHEA:67608"/>
        <dbReference type="ChEBI" id="CHEBI:15377"/>
        <dbReference type="ChEBI" id="CHEBI:15378"/>
        <dbReference type="ChEBI" id="CHEBI:33019"/>
        <dbReference type="ChEBI" id="CHEBI:144842"/>
        <dbReference type="ChEBI" id="CHEBI:172873"/>
    </reaction>
    <physiologicalReaction direction="left-to-right" evidence="20">
        <dbReference type="Rhea" id="RHEA:67609"/>
    </physiologicalReaction>
</comment>
<dbReference type="EMBL" id="KN817526">
    <property type="protein sequence ID" value="KJA26906.1"/>
    <property type="molecule type" value="Genomic_DNA"/>
</dbReference>
<protein>
    <recommendedName>
        <fullName evidence="14">Oxidized purine nucleoside triphosphate hydrolase</fullName>
        <ecNumber evidence="13">3.6.1.56</ecNumber>
    </recommendedName>
    <alternativeName>
        <fullName evidence="18">2-hydroxy-dATP diphosphatase</fullName>
    </alternativeName>
    <alternativeName>
        <fullName evidence="17">7,8-dihydro-8-oxoguanine triphosphatase</fullName>
    </alternativeName>
    <alternativeName>
        <fullName evidence="16">8-oxo-dGTPase</fullName>
    </alternativeName>
    <alternativeName>
        <fullName evidence="19">Methylated purine nucleoside triphosphate hydrolase</fullName>
    </alternativeName>
    <alternativeName>
        <fullName evidence="15">Nucleoside diphosphate-linked moiety X motif 1</fullName>
    </alternativeName>
</protein>
<dbReference type="GO" id="GO:0008828">
    <property type="term" value="F:dATP diphosphatase activity"/>
    <property type="evidence" value="ECO:0007669"/>
    <property type="project" value="UniProtKB-EC"/>
</dbReference>
<comment type="catalytic activity">
    <reaction evidence="9">
        <text>8-oxo-dATP + H2O = 8-oxo-dAMP + diphosphate + H(+)</text>
        <dbReference type="Rhea" id="RHEA:65396"/>
        <dbReference type="ChEBI" id="CHEBI:15377"/>
        <dbReference type="ChEBI" id="CHEBI:15378"/>
        <dbReference type="ChEBI" id="CHEBI:33019"/>
        <dbReference type="ChEBI" id="CHEBI:71361"/>
        <dbReference type="ChEBI" id="CHEBI:172871"/>
    </reaction>
    <physiologicalReaction direction="left-to-right" evidence="9">
        <dbReference type="Rhea" id="RHEA:65397"/>
    </physiologicalReaction>
</comment>
<evidence type="ECO:0000256" key="6">
    <source>
        <dbReference type="ARBA" id="ARBA00022801"/>
    </source>
</evidence>
<dbReference type="GO" id="GO:0046872">
    <property type="term" value="F:metal ion binding"/>
    <property type="evidence" value="ECO:0007669"/>
    <property type="project" value="UniProtKB-KW"/>
</dbReference>
<dbReference type="Proteomes" id="UP000054270">
    <property type="component" value="Unassembled WGS sequence"/>
</dbReference>
<proteinExistence type="inferred from homology"/>
<keyword evidence="7" id="KW-0460">Magnesium</keyword>
<evidence type="ECO:0000259" key="24">
    <source>
        <dbReference type="Pfam" id="PF00293"/>
    </source>
</evidence>
<dbReference type="Gene3D" id="3.90.79.10">
    <property type="entry name" value="Nucleoside Triphosphate Pyrophosphohydrolase"/>
    <property type="match status" value="1"/>
</dbReference>
<evidence type="ECO:0000256" key="1">
    <source>
        <dbReference type="ARBA" id="ARBA00001946"/>
    </source>
</evidence>
<evidence type="ECO:0000256" key="8">
    <source>
        <dbReference type="ARBA" id="ARBA00023242"/>
    </source>
</evidence>
<dbReference type="EC" id="3.6.1.56" evidence="13"/>
<dbReference type="InterPro" id="IPR015797">
    <property type="entry name" value="NUDIX_hydrolase-like_dom_sf"/>
</dbReference>
<comment type="similarity">
    <text evidence="3">Belongs to the Nudix hydrolase family.</text>
</comment>
<comment type="function">
    <text evidence="23">Oxidized purine nucleoside triphosphate hydrolase which is a prominent sanitizer of the oxidized nucleotide pool. Catalyzes the hydrolysis of 2-oxo-dATP (2-hydroxy-dATP) into 2-oxo-dAMP. Also has a significant hydrolase activity toward 2-oxo-ATP, 8-oxo-dGTP and 8-oxo-dATP. Through the hydrolysis of oxidized purine nucleoside triphosphates, prevents their incorporation into DNA and the subsequent transversions A:T to C:G and G:C to T:A. Also catalyzes the hydrolysis of methylated purine nucleoside triphosphate preventing their integration into DNA. Through this antimutagenic activity protects cells from oxidative stress.</text>
</comment>
<keyword evidence="26" id="KW-1185">Reference proteome</keyword>
<dbReference type="InterPro" id="IPR003563">
    <property type="entry name" value="8ODP"/>
</dbReference>
<evidence type="ECO:0000313" key="26">
    <source>
        <dbReference type="Proteomes" id="UP000054270"/>
    </source>
</evidence>
<dbReference type="PANTHER" id="PTHR43758:SF2">
    <property type="entry name" value="OXIDIZED PURINE NUCLEOSIDE TRIPHOSPHATE HYDROLASE"/>
    <property type="match status" value="1"/>
</dbReference>
<comment type="catalytic activity">
    <reaction evidence="10">
        <text>2-oxo-dATP + H2O = 2-oxo-dAMP + diphosphate + H(+)</text>
        <dbReference type="Rhea" id="RHEA:31583"/>
        <dbReference type="ChEBI" id="CHEBI:15377"/>
        <dbReference type="ChEBI" id="CHEBI:15378"/>
        <dbReference type="ChEBI" id="CHEBI:33019"/>
        <dbReference type="ChEBI" id="CHEBI:63212"/>
        <dbReference type="ChEBI" id="CHEBI:77897"/>
        <dbReference type="EC" id="3.6.1.56"/>
    </reaction>
    <physiologicalReaction direction="left-to-right" evidence="10">
        <dbReference type="Rhea" id="RHEA:31584"/>
    </physiologicalReaction>
</comment>
<gene>
    <name evidence="25" type="ORF">HYPSUDRAFT_63673</name>
</gene>
<dbReference type="GO" id="GO:0005737">
    <property type="term" value="C:cytoplasm"/>
    <property type="evidence" value="ECO:0007669"/>
    <property type="project" value="TreeGrafter"/>
</dbReference>
<evidence type="ECO:0000256" key="21">
    <source>
        <dbReference type="ARBA" id="ARBA00048894"/>
    </source>
</evidence>
<evidence type="ECO:0000313" key="25">
    <source>
        <dbReference type="EMBL" id="KJA26906.1"/>
    </source>
</evidence>
<evidence type="ECO:0000256" key="10">
    <source>
        <dbReference type="ARBA" id="ARBA00024459"/>
    </source>
</evidence>
<evidence type="ECO:0000256" key="7">
    <source>
        <dbReference type="ARBA" id="ARBA00022842"/>
    </source>
</evidence>
<evidence type="ECO:0000256" key="14">
    <source>
        <dbReference type="ARBA" id="ARBA00026218"/>
    </source>
</evidence>
<comment type="cofactor">
    <cofactor evidence="1">
        <name>Mg(2+)</name>
        <dbReference type="ChEBI" id="CHEBI:18420"/>
    </cofactor>
</comment>
<dbReference type="Pfam" id="PF00293">
    <property type="entry name" value="NUDIX"/>
    <property type="match status" value="1"/>
</dbReference>
<dbReference type="PRINTS" id="PR01403">
    <property type="entry name" value="8OXTPHPHTASE"/>
</dbReference>
<reference evidence="26" key="1">
    <citation type="submission" date="2014-04" db="EMBL/GenBank/DDBJ databases">
        <title>Evolutionary Origins and Diversification of the Mycorrhizal Mutualists.</title>
        <authorList>
            <consortium name="DOE Joint Genome Institute"/>
            <consortium name="Mycorrhizal Genomics Consortium"/>
            <person name="Kohler A."/>
            <person name="Kuo A."/>
            <person name="Nagy L.G."/>
            <person name="Floudas D."/>
            <person name="Copeland A."/>
            <person name="Barry K.W."/>
            <person name="Cichocki N."/>
            <person name="Veneault-Fourrey C."/>
            <person name="LaButti K."/>
            <person name="Lindquist E.A."/>
            <person name="Lipzen A."/>
            <person name="Lundell T."/>
            <person name="Morin E."/>
            <person name="Murat C."/>
            <person name="Riley R."/>
            <person name="Ohm R."/>
            <person name="Sun H."/>
            <person name="Tunlid A."/>
            <person name="Henrissat B."/>
            <person name="Grigoriev I.V."/>
            <person name="Hibbett D.S."/>
            <person name="Martin F."/>
        </authorList>
    </citation>
    <scope>NUCLEOTIDE SEQUENCE [LARGE SCALE GENOMIC DNA]</scope>
    <source>
        <strain evidence="26">FD-334 SS-4</strain>
    </source>
</reference>
<dbReference type="GO" id="GO:0005634">
    <property type="term" value="C:nucleus"/>
    <property type="evidence" value="ECO:0007669"/>
    <property type="project" value="UniProtKB-SubCell"/>
</dbReference>
<evidence type="ECO:0000256" key="16">
    <source>
        <dbReference type="ARBA" id="ARBA00030634"/>
    </source>
</evidence>
<evidence type="ECO:0000256" key="23">
    <source>
        <dbReference type="ARBA" id="ARBA00053094"/>
    </source>
</evidence>
<sequence length="207" mass="23727">MADILPPGITETRPFQKYSDGGSDRSWFSFSNVKHYTNAFIVQDNRILLGYKKRGFGQGNLNPYRLLLGGKVEPGETCLQAAIRELEEESGVKADLEHAGSFLFFTEGTEFAFQIEIYRSDKYTGEITESDEMRPEWFSAAPSQDNTDPSSSKYPAIPFSKMWETDHVWLPLLMSNKKFIGRADFTKTGDIYTPYKWWYGVSLEEEH</sequence>
<comment type="subcellular location">
    <subcellularLocation>
        <location evidence="2">Nucleus</location>
    </subcellularLocation>
</comment>
<accession>A0A0D2PE95</accession>
<dbReference type="GO" id="GO:0008413">
    <property type="term" value="F:8-oxo-7,8-dihydroguanosine triphosphate pyrophosphatase activity"/>
    <property type="evidence" value="ECO:0007669"/>
    <property type="project" value="InterPro"/>
</dbReference>
<evidence type="ECO:0000256" key="15">
    <source>
        <dbReference type="ARBA" id="ARBA00029673"/>
    </source>
</evidence>
<dbReference type="SUPFAM" id="SSF55811">
    <property type="entry name" value="Nudix"/>
    <property type="match status" value="1"/>
</dbReference>
<evidence type="ECO:0000256" key="17">
    <source>
        <dbReference type="ARBA" id="ARBA00030682"/>
    </source>
</evidence>
<keyword evidence="5" id="KW-0479">Metal-binding</keyword>
<evidence type="ECO:0000256" key="19">
    <source>
        <dbReference type="ARBA" id="ARBA00032071"/>
    </source>
</evidence>
<evidence type="ECO:0000256" key="18">
    <source>
        <dbReference type="ARBA" id="ARBA00031927"/>
    </source>
</evidence>
<dbReference type="GO" id="GO:0042262">
    <property type="term" value="P:DNA protection"/>
    <property type="evidence" value="ECO:0007669"/>
    <property type="project" value="InterPro"/>
</dbReference>
<keyword evidence="8" id="KW-0539">Nucleus</keyword>
<evidence type="ECO:0000256" key="11">
    <source>
        <dbReference type="ARBA" id="ARBA00024486"/>
    </source>
</evidence>
<dbReference type="PANTHER" id="PTHR43758">
    <property type="entry name" value="7,8-DIHYDRO-8-OXOGUANINE TRIPHOSPHATASE"/>
    <property type="match status" value="1"/>
</dbReference>
<dbReference type="CDD" id="cd03427">
    <property type="entry name" value="NUDIX_MTH1_Nudt1"/>
    <property type="match status" value="1"/>
</dbReference>
<keyword evidence="6" id="KW-0378">Hydrolase</keyword>
<evidence type="ECO:0000256" key="9">
    <source>
        <dbReference type="ARBA" id="ARBA00024448"/>
    </source>
</evidence>
<comment type="subunit">
    <text evidence="4">Monomer.</text>
</comment>
<comment type="catalytic activity">
    <reaction evidence="11">
        <text>8-oxo-dGTP + H2O = 8-oxo-dGMP + diphosphate + H(+)</text>
        <dbReference type="Rhea" id="RHEA:31575"/>
        <dbReference type="ChEBI" id="CHEBI:15377"/>
        <dbReference type="ChEBI" id="CHEBI:15378"/>
        <dbReference type="ChEBI" id="CHEBI:33019"/>
        <dbReference type="ChEBI" id="CHEBI:63224"/>
        <dbReference type="ChEBI" id="CHEBI:77896"/>
    </reaction>
    <physiologicalReaction direction="left-to-right" evidence="11">
        <dbReference type="Rhea" id="RHEA:31576"/>
    </physiologicalReaction>
</comment>